<dbReference type="InterPro" id="IPR009057">
    <property type="entry name" value="Homeodomain-like_sf"/>
</dbReference>
<dbReference type="EMBL" id="BMHY01000001">
    <property type="protein sequence ID" value="GGG54875.1"/>
    <property type="molecule type" value="Genomic_DNA"/>
</dbReference>
<dbReference type="PROSITE" id="PS01124">
    <property type="entry name" value="HTH_ARAC_FAMILY_2"/>
    <property type="match status" value="1"/>
</dbReference>
<proteinExistence type="predicted"/>
<dbReference type="Gene3D" id="2.60.120.10">
    <property type="entry name" value="Jelly Rolls"/>
    <property type="match status" value="1"/>
</dbReference>
<sequence>MYPELRYEKVIYQNPLLALRIWRIDEEERTPEEIQRQTETDWQEKKYVKWHYHKEIELLYIVQGQQTAFCPDEKLILNAGDVAIFGSNEPHTTMPTDLQLSHYVFQVDLQNYWDQSTMNSMKRFSEVLRPLSSLNYICRENPEVRKRIGSLIKEIHDEMERGDEGHDLAVTAMFKQILMLLIRHDHKLCLHYNDNPMLQRMQPILDYVDEHLGAKIAISELCSRINMSYTYFIKQFKLAVGMSFTDFLAYKRIKRAEQLLLTKNLSIAEIAVAVGMSNMGHFYTMFRRYNDCSPGQFKERLGQPFQSS</sequence>
<dbReference type="InterPro" id="IPR037923">
    <property type="entry name" value="HTH-like"/>
</dbReference>
<keyword evidence="2" id="KW-0238">DNA-binding</keyword>
<dbReference type="Pfam" id="PF02311">
    <property type="entry name" value="AraC_binding"/>
    <property type="match status" value="1"/>
</dbReference>
<dbReference type="GO" id="GO:0003700">
    <property type="term" value="F:DNA-binding transcription factor activity"/>
    <property type="evidence" value="ECO:0007669"/>
    <property type="project" value="InterPro"/>
</dbReference>
<protein>
    <submittedName>
        <fullName evidence="5">AraC family transcriptional regulator</fullName>
    </submittedName>
</protein>
<dbReference type="InterPro" id="IPR018062">
    <property type="entry name" value="HTH_AraC-typ_CS"/>
</dbReference>
<dbReference type="PROSITE" id="PS00041">
    <property type="entry name" value="HTH_ARAC_FAMILY_1"/>
    <property type="match status" value="1"/>
</dbReference>
<dbReference type="Pfam" id="PF12833">
    <property type="entry name" value="HTH_18"/>
    <property type="match status" value="1"/>
</dbReference>
<dbReference type="AlphaFoldDB" id="A0A917GS85"/>
<organism evidence="5 6">
    <name type="scientific">Paenibacillus radicis</name>
    <name type="common">ex Gao et al. 2016</name>
    <dbReference type="NCBI Taxonomy" id="1737354"/>
    <lineage>
        <taxon>Bacteria</taxon>
        <taxon>Bacillati</taxon>
        <taxon>Bacillota</taxon>
        <taxon>Bacilli</taxon>
        <taxon>Bacillales</taxon>
        <taxon>Paenibacillaceae</taxon>
        <taxon>Paenibacillus</taxon>
    </lineage>
</organism>
<feature type="domain" description="HTH araC/xylS-type" evidence="4">
    <location>
        <begin position="202"/>
        <end position="300"/>
    </location>
</feature>
<keyword evidence="3" id="KW-0804">Transcription</keyword>
<reference evidence="5 6" key="1">
    <citation type="journal article" date="2014" name="Int. J. Syst. Evol. Microbiol.">
        <title>Complete genome sequence of Corynebacterium casei LMG S-19264T (=DSM 44701T), isolated from a smear-ripened cheese.</title>
        <authorList>
            <consortium name="US DOE Joint Genome Institute (JGI-PGF)"/>
            <person name="Walter F."/>
            <person name="Albersmeier A."/>
            <person name="Kalinowski J."/>
            <person name="Ruckert C."/>
        </authorList>
    </citation>
    <scope>NUCLEOTIDE SEQUENCE [LARGE SCALE GENOMIC DNA]</scope>
    <source>
        <strain evidence="5 6">CGMCC 1.15286</strain>
    </source>
</reference>
<dbReference type="SUPFAM" id="SSF51215">
    <property type="entry name" value="Regulatory protein AraC"/>
    <property type="match status" value="1"/>
</dbReference>
<dbReference type="SMART" id="SM00342">
    <property type="entry name" value="HTH_ARAC"/>
    <property type="match status" value="1"/>
</dbReference>
<evidence type="ECO:0000256" key="2">
    <source>
        <dbReference type="ARBA" id="ARBA00023125"/>
    </source>
</evidence>
<dbReference type="GO" id="GO:0043565">
    <property type="term" value="F:sequence-specific DNA binding"/>
    <property type="evidence" value="ECO:0007669"/>
    <property type="project" value="InterPro"/>
</dbReference>
<dbReference type="Proteomes" id="UP000600247">
    <property type="component" value="Unassembled WGS sequence"/>
</dbReference>
<accession>A0A917GS85</accession>
<evidence type="ECO:0000256" key="3">
    <source>
        <dbReference type="ARBA" id="ARBA00023163"/>
    </source>
</evidence>
<evidence type="ECO:0000313" key="5">
    <source>
        <dbReference type="EMBL" id="GGG54875.1"/>
    </source>
</evidence>
<dbReference type="Gene3D" id="1.10.10.60">
    <property type="entry name" value="Homeodomain-like"/>
    <property type="match status" value="2"/>
</dbReference>
<name>A0A917GS85_9BACL</name>
<dbReference type="SUPFAM" id="SSF46689">
    <property type="entry name" value="Homeodomain-like"/>
    <property type="match status" value="2"/>
</dbReference>
<keyword evidence="6" id="KW-1185">Reference proteome</keyword>
<evidence type="ECO:0000313" key="6">
    <source>
        <dbReference type="Proteomes" id="UP000600247"/>
    </source>
</evidence>
<dbReference type="PANTHER" id="PTHR43280">
    <property type="entry name" value="ARAC-FAMILY TRANSCRIPTIONAL REGULATOR"/>
    <property type="match status" value="1"/>
</dbReference>
<dbReference type="PANTHER" id="PTHR43280:SF27">
    <property type="entry name" value="TRANSCRIPTIONAL REGULATOR MTLR"/>
    <property type="match status" value="1"/>
</dbReference>
<dbReference type="InterPro" id="IPR014710">
    <property type="entry name" value="RmlC-like_jellyroll"/>
</dbReference>
<dbReference type="InterPro" id="IPR003313">
    <property type="entry name" value="AraC-bd"/>
</dbReference>
<keyword evidence="1" id="KW-0805">Transcription regulation</keyword>
<dbReference type="RefSeq" id="WP_188887313.1">
    <property type="nucleotide sequence ID" value="NZ_BMHY01000001.1"/>
</dbReference>
<dbReference type="InterPro" id="IPR018060">
    <property type="entry name" value="HTH_AraC"/>
</dbReference>
<gene>
    <name evidence="5" type="ORF">GCM10010918_04650</name>
</gene>
<comment type="caution">
    <text evidence="5">The sequence shown here is derived from an EMBL/GenBank/DDBJ whole genome shotgun (WGS) entry which is preliminary data.</text>
</comment>
<evidence type="ECO:0000256" key="1">
    <source>
        <dbReference type="ARBA" id="ARBA00023015"/>
    </source>
</evidence>
<evidence type="ECO:0000259" key="4">
    <source>
        <dbReference type="PROSITE" id="PS01124"/>
    </source>
</evidence>